<reference evidence="1 2" key="1">
    <citation type="journal article" date="2018" name="Sci. Rep.">
        <title>Genomic signatures of local adaptation to the degree of environmental predictability in rotifers.</title>
        <authorList>
            <person name="Franch-Gras L."/>
            <person name="Hahn C."/>
            <person name="Garcia-Roger E.M."/>
            <person name="Carmona M.J."/>
            <person name="Serra M."/>
            <person name="Gomez A."/>
        </authorList>
    </citation>
    <scope>NUCLEOTIDE SEQUENCE [LARGE SCALE GENOMIC DNA]</scope>
    <source>
        <strain evidence="1">HYR1</strain>
    </source>
</reference>
<organism evidence="1 2">
    <name type="scientific">Brachionus plicatilis</name>
    <name type="common">Marine rotifer</name>
    <name type="synonym">Brachionus muelleri</name>
    <dbReference type="NCBI Taxonomy" id="10195"/>
    <lineage>
        <taxon>Eukaryota</taxon>
        <taxon>Metazoa</taxon>
        <taxon>Spiralia</taxon>
        <taxon>Gnathifera</taxon>
        <taxon>Rotifera</taxon>
        <taxon>Eurotatoria</taxon>
        <taxon>Monogononta</taxon>
        <taxon>Pseudotrocha</taxon>
        <taxon>Ploima</taxon>
        <taxon>Brachionidae</taxon>
        <taxon>Brachionus</taxon>
    </lineage>
</organism>
<dbReference type="Proteomes" id="UP000276133">
    <property type="component" value="Unassembled WGS sequence"/>
</dbReference>
<evidence type="ECO:0000313" key="2">
    <source>
        <dbReference type="Proteomes" id="UP000276133"/>
    </source>
</evidence>
<dbReference type="EMBL" id="REGN01012082">
    <property type="protein sequence ID" value="RMZ96556.1"/>
    <property type="molecule type" value="Genomic_DNA"/>
</dbReference>
<accession>A0A3M7PBS7</accession>
<evidence type="ECO:0000313" key="1">
    <source>
        <dbReference type="EMBL" id="RMZ96556.1"/>
    </source>
</evidence>
<gene>
    <name evidence="1" type="ORF">BpHYR1_032408</name>
</gene>
<proteinExistence type="predicted"/>
<dbReference type="AlphaFoldDB" id="A0A3M7PBS7"/>
<dbReference type="OrthoDB" id="10153637at2759"/>
<comment type="caution">
    <text evidence="1">The sequence shown here is derived from an EMBL/GenBank/DDBJ whole genome shotgun (WGS) entry which is preliminary data.</text>
</comment>
<name>A0A3M7PBS7_BRAPC</name>
<keyword evidence="2" id="KW-1185">Reference proteome</keyword>
<sequence length="101" mass="11304">MCNIEEYQITAGVPQGSMNELIDCFSNLNIEHGFKFGWRCTYPSCSSTCETNVSRMSDDNPRKIIVTVRSDVLLKDEEEACGSSYERHSAINKLLGVAHPN</sequence>
<protein>
    <submittedName>
        <fullName evidence="1">Uncharacterized protein</fullName>
    </submittedName>
</protein>